<proteinExistence type="predicted"/>
<evidence type="ECO:0000313" key="1">
    <source>
        <dbReference type="EMBL" id="CAA9251292.1"/>
    </source>
</evidence>
<protein>
    <submittedName>
        <fullName evidence="1">Uncharacterized protein</fullName>
    </submittedName>
</protein>
<name>A0A6J4IFS4_9ACTN</name>
<accession>A0A6J4IFS4</accession>
<sequence length="88" mass="9118">TGDQALAIIDFPIVPGEDPAAPRRLVAVSAIDGTPVTAGAGVVGLLDQWLRAQQPPYRPAGTEPARHAGRDVLLIRYDALGSTGLLPP</sequence>
<reference evidence="1" key="1">
    <citation type="submission" date="2020-02" db="EMBL/GenBank/DDBJ databases">
        <authorList>
            <person name="Meier V. D."/>
        </authorList>
    </citation>
    <scope>NUCLEOTIDE SEQUENCE</scope>
    <source>
        <strain evidence="1">AVDCRST_MAG41</strain>
    </source>
</reference>
<gene>
    <name evidence="1" type="ORF">AVDCRST_MAG41-1907</name>
</gene>
<dbReference type="AlphaFoldDB" id="A0A6J4IFS4"/>
<organism evidence="1">
    <name type="scientific">uncultured Mycobacteriales bacterium</name>
    <dbReference type="NCBI Taxonomy" id="581187"/>
    <lineage>
        <taxon>Bacteria</taxon>
        <taxon>Bacillati</taxon>
        <taxon>Actinomycetota</taxon>
        <taxon>Actinomycetes</taxon>
        <taxon>Mycobacteriales</taxon>
        <taxon>environmental samples</taxon>
    </lineage>
</organism>
<feature type="non-terminal residue" evidence="1">
    <location>
        <position position="1"/>
    </location>
</feature>
<dbReference type="EMBL" id="CADCTP010000177">
    <property type="protein sequence ID" value="CAA9251292.1"/>
    <property type="molecule type" value="Genomic_DNA"/>
</dbReference>